<evidence type="ECO:0000313" key="1">
    <source>
        <dbReference type="EMBL" id="KAI0050580.1"/>
    </source>
</evidence>
<dbReference type="EMBL" id="MU275860">
    <property type="protein sequence ID" value="KAI0050580.1"/>
    <property type="molecule type" value="Genomic_DNA"/>
</dbReference>
<dbReference type="Proteomes" id="UP000814033">
    <property type="component" value="Unassembled WGS sequence"/>
</dbReference>
<keyword evidence="2" id="KW-1185">Reference proteome</keyword>
<reference evidence="1" key="1">
    <citation type="submission" date="2021-02" db="EMBL/GenBank/DDBJ databases">
        <authorList>
            <consortium name="DOE Joint Genome Institute"/>
            <person name="Ahrendt S."/>
            <person name="Looney B.P."/>
            <person name="Miyauchi S."/>
            <person name="Morin E."/>
            <person name="Drula E."/>
            <person name="Courty P.E."/>
            <person name="Chicoki N."/>
            <person name="Fauchery L."/>
            <person name="Kohler A."/>
            <person name="Kuo A."/>
            <person name="Labutti K."/>
            <person name="Pangilinan J."/>
            <person name="Lipzen A."/>
            <person name="Riley R."/>
            <person name="Andreopoulos W."/>
            <person name="He G."/>
            <person name="Johnson J."/>
            <person name="Barry K.W."/>
            <person name="Grigoriev I.V."/>
            <person name="Nagy L."/>
            <person name="Hibbett D."/>
            <person name="Henrissat B."/>
            <person name="Matheny P.B."/>
            <person name="Labbe J."/>
            <person name="Martin F."/>
        </authorList>
    </citation>
    <scope>NUCLEOTIDE SEQUENCE</scope>
    <source>
        <strain evidence="1">FP105234-sp</strain>
    </source>
</reference>
<name>A0ACB8S3Y3_9AGAM</name>
<reference evidence="1" key="2">
    <citation type="journal article" date="2022" name="New Phytol.">
        <title>Evolutionary transition to the ectomycorrhizal habit in the genomes of a hyperdiverse lineage of mushroom-forming fungi.</title>
        <authorList>
            <person name="Looney B."/>
            <person name="Miyauchi S."/>
            <person name="Morin E."/>
            <person name="Drula E."/>
            <person name="Courty P.E."/>
            <person name="Kohler A."/>
            <person name="Kuo A."/>
            <person name="LaButti K."/>
            <person name="Pangilinan J."/>
            <person name="Lipzen A."/>
            <person name="Riley R."/>
            <person name="Andreopoulos W."/>
            <person name="He G."/>
            <person name="Johnson J."/>
            <person name="Nolan M."/>
            <person name="Tritt A."/>
            <person name="Barry K.W."/>
            <person name="Grigoriev I.V."/>
            <person name="Nagy L.G."/>
            <person name="Hibbett D."/>
            <person name="Henrissat B."/>
            <person name="Matheny P.B."/>
            <person name="Labbe J."/>
            <person name="Martin F.M."/>
        </authorList>
    </citation>
    <scope>NUCLEOTIDE SEQUENCE</scope>
    <source>
        <strain evidence="1">FP105234-sp</strain>
    </source>
</reference>
<proteinExistence type="predicted"/>
<organism evidence="1 2">
    <name type="scientific">Auriscalpium vulgare</name>
    <dbReference type="NCBI Taxonomy" id="40419"/>
    <lineage>
        <taxon>Eukaryota</taxon>
        <taxon>Fungi</taxon>
        <taxon>Dikarya</taxon>
        <taxon>Basidiomycota</taxon>
        <taxon>Agaricomycotina</taxon>
        <taxon>Agaricomycetes</taxon>
        <taxon>Russulales</taxon>
        <taxon>Auriscalpiaceae</taxon>
        <taxon>Auriscalpium</taxon>
    </lineage>
</organism>
<comment type="caution">
    <text evidence="1">The sequence shown here is derived from an EMBL/GenBank/DDBJ whole genome shotgun (WGS) entry which is preliminary data.</text>
</comment>
<sequence>MAGPARNGRSGGSKSAAFTRKSNATGYAKRQSRKATGSSGFDVYEHQQQKVRRGNVKLTLDKEEAAEFGEESDDEVQRNALRARLIGETVDNEQIDPDDDEELDSDEAFEESDNERFAGFSFASKGNAKGMAKPRGKLARPTRLADVDLNEDEDGEMSEADHSEPDGGEEEEEGEPDEFFDILDVLDGRAEPEHDEGKPEVPAAQEAKVGVVESRGDDGDWGSEDGDENEDEDEEHEGGSYDGEGAAEEDQMLLSADEDDLDPDALEGLGNFVSSLDTAQKRKADDDDQLAGSASRRKRRVLTERTEAGVESEFAAQPSMSGKLKLDDLLAPLASQSTNVLSLKKSAKALTSTRTGGAPLSAPLPQRTQERLDREAAYDQTKEEVDKWKDTMKQIKEAEHLSFPLQTKPIGRTSNLELAAKFKPTTELETSIDRLLKQAKMREEDLAKTEELKMNHLSVEEVAARRAEVAKARDLMFRAEAKAKRVAKIKSKTYRRLKKKERQKLAAKLGEDDDEDEEEVKLRREVERAKERATLRHKNTGKWAKAMKSRGELDTDQRQDILDMLDRGDELRRKIRGEQGSDDSDEDGSDEDGGVEGLKARAFEELAELKDDDQPETVGKSKSVFDMKFMRDAAAREQLEVDRQVDDFVKEMGGVGGVGDDDEDGEASTSQDASGVLIQRVGGRVSFRPGNPLSIPSRQLAPSETSSTTLKSTDLPLHAQPSLSPVESTTFDLPSAGPSRAQEINPWLVPRIDLSKVGPKRNEVSVGKDSTAAVKSKNKLKKRAKEREEEKERAKDDAVLELSADHMLLLPVTASSSSGAGLSKQKRSKKAKSSASGLPDGARDEDDGNSEVEEQEQALSGKGKGKANGTMAFQQRDLVALAFAGDNVVQDFEEAKRREIQEDAPHEVDTTLAGWGSWGGTGTRKAPPKPHLIKKIAGIDPKSRADYGKAHVIISEKRDKKAAKYLVKDLPHPYTSRAQFERSLDTRVGTEWNTRLGFQRATMPKVTKKMGTVINPLEKLF</sequence>
<gene>
    <name evidence="1" type="ORF">FA95DRAFT_1555506</name>
</gene>
<evidence type="ECO:0000313" key="2">
    <source>
        <dbReference type="Proteomes" id="UP000814033"/>
    </source>
</evidence>
<accession>A0ACB8S3Y3</accession>
<protein>
    <submittedName>
        <fullName evidence="1">Utp14-domain-containing protein</fullName>
    </submittedName>
</protein>